<feature type="signal peptide" evidence="1">
    <location>
        <begin position="1"/>
        <end position="22"/>
    </location>
</feature>
<evidence type="ECO:0000313" key="3">
    <source>
        <dbReference type="EMBL" id="NNJ25753.1"/>
    </source>
</evidence>
<dbReference type="Proteomes" id="UP000609651">
    <property type="component" value="Unassembled WGS sequence"/>
</dbReference>
<dbReference type="InterPro" id="IPR010496">
    <property type="entry name" value="AL/BT2_dom"/>
</dbReference>
<keyword evidence="1" id="KW-0732">Signal</keyword>
<sequence>MRPARFAHPRLLSAGLCVPLLAATAAGMQEWKSGIVWKEPAVVTPGETAADPPSDAIILFGGTDLSAWKGGEKWEVKHGVATTKGGTIATKQKFGDVQVHLEFRTPAEVKGNGQGRGNSGLHLMGQYEVQILDSFDNETYFDGQAAALYKQSPPLVNASRGPGVWQTYDITFEAPKFDENGALVRPAYATVLHNGVAVQVHQEILGGTAFHKPPSYDSKAEKGPMTLQFHNNPVSFRNIWVRELELDRGETYPDA</sequence>
<keyword evidence="4" id="KW-1185">Reference proteome</keyword>
<feature type="domain" description="3-keto-alpha-glucoside-1,2-lyase/3-keto-2-hydroxy-glucal hydratase" evidence="2">
    <location>
        <begin position="56"/>
        <end position="242"/>
    </location>
</feature>
<protein>
    <recommendedName>
        <fullName evidence="2">3-keto-alpha-glucoside-1,2-lyase/3-keto-2-hydroxy-glucal hydratase domain-containing protein</fullName>
    </recommendedName>
</protein>
<dbReference type="EMBL" id="WTPX01000048">
    <property type="protein sequence ID" value="NNJ25753.1"/>
    <property type="molecule type" value="Genomic_DNA"/>
</dbReference>
<accession>A0ABX1VCB5</accession>
<name>A0ABX1VCB5_9PLAN</name>
<evidence type="ECO:0000313" key="4">
    <source>
        <dbReference type="Proteomes" id="UP000609651"/>
    </source>
</evidence>
<gene>
    <name evidence="3" type="ORF">LzC2_18270</name>
</gene>
<evidence type="ECO:0000259" key="2">
    <source>
        <dbReference type="Pfam" id="PF06439"/>
    </source>
</evidence>
<proteinExistence type="predicted"/>
<feature type="chain" id="PRO_5045106983" description="3-keto-alpha-glucoside-1,2-lyase/3-keto-2-hydroxy-glucal hydratase domain-containing protein" evidence="1">
    <location>
        <begin position="23"/>
        <end position="255"/>
    </location>
</feature>
<comment type="caution">
    <text evidence="3">The sequence shown here is derived from an EMBL/GenBank/DDBJ whole genome shotgun (WGS) entry which is preliminary data.</text>
</comment>
<organism evidence="3 4">
    <name type="scientific">Alienimonas chondri</name>
    <dbReference type="NCBI Taxonomy" id="2681879"/>
    <lineage>
        <taxon>Bacteria</taxon>
        <taxon>Pseudomonadati</taxon>
        <taxon>Planctomycetota</taxon>
        <taxon>Planctomycetia</taxon>
        <taxon>Planctomycetales</taxon>
        <taxon>Planctomycetaceae</taxon>
        <taxon>Alienimonas</taxon>
    </lineage>
</organism>
<reference evidence="3 4" key="1">
    <citation type="journal article" date="2020" name="Syst. Appl. Microbiol.">
        <title>Alienimonas chondri sp. nov., a novel planctomycete isolated from the biofilm of the red alga Chondrus crispus.</title>
        <authorList>
            <person name="Vitorino I."/>
            <person name="Albuquerque L."/>
            <person name="Wiegand S."/>
            <person name="Kallscheuer N."/>
            <person name="da Costa M.S."/>
            <person name="Lobo-da-Cunha A."/>
            <person name="Jogler C."/>
            <person name="Lage O.M."/>
        </authorList>
    </citation>
    <scope>NUCLEOTIDE SEQUENCE [LARGE SCALE GENOMIC DNA]</scope>
    <source>
        <strain evidence="3 4">LzC2</strain>
    </source>
</reference>
<dbReference type="Gene3D" id="2.60.120.560">
    <property type="entry name" value="Exo-inulinase, domain 1"/>
    <property type="match status" value="1"/>
</dbReference>
<evidence type="ECO:0000256" key="1">
    <source>
        <dbReference type="SAM" id="SignalP"/>
    </source>
</evidence>
<dbReference type="RefSeq" id="WP_171186079.1">
    <property type="nucleotide sequence ID" value="NZ_WTPX01000048.1"/>
</dbReference>
<dbReference type="Pfam" id="PF06439">
    <property type="entry name" value="3keto-disac_hyd"/>
    <property type="match status" value="1"/>
</dbReference>